<organism evidence="5 6">
    <name type="scientific">Syntrophorhabdus aromaticivorans</name>
    <dbReference type="NCBI Taxonomy" id="328301"/>
    <lineage>
        <taxon>Bacteria</taxon>
        <taxon>Pseudomonadati</taxon>
        <taxon>Thermodesulfobacteriota</taxon>
        <taxon>Syntrophorhabdia</taxon>
        <taxon>Syntrophorhabdales</taxon>
        <taxon>Syntrophorhabdaceae</taxon>
        <taxon>Syntrophorhabdus</taxon>
    </lineage>
</organism>
<dbReference type="InterPro" id="IPR010992">
    <property type="entry name" value="IHF-like_DNA-bd_dom_sf"/>
</dbReference>
<dbReference type="PANTHER" id="PTHR33175">
    <property type="entry name" value="DNA-BINDING PROTEIN HU"/>
    <property type="match status" value="1"/>
</dbReference>
<dbReference type="STRING" id="909663.GCA_000512235_02153"/>
<gene>
    <name evidence="5" type="ORF">GXY80_03015</name>
</gene>
<dbReference type="GO" id="GO:0003677">
    <property type="term" value="F:DNA binding"/>
    <property type="evidence" value="ECO:0007669"/>
    <property type="project" value="UniProtKB-KW"/>
</dbReference>
<reference evidence="5" key="1">
    <citation type="journal article" date="2020" name="Biotechnol. Biofuels">
        <title>New insights from the biogas microbiome by comprehensive genome-resolved metagenomics of nearly 1600 species originating from multiple anaerobic digesters.</title>
        <authorList>
            <person name="Campanaro S."/>
            <person name="Treu L."/>
            <person name="Rodriguez-R L.M."/>
            <person name="Kovalovszki A."/>
            <person name="Ziels R.M."/>
            <person name="Maus I."/>
            <person name="Zhu X."/>
            <person name="Kougias P.G."/>
            <person name="Basile A."/>
            <person name="Luo G."/>
            <person name="Schluter A."/>
            <person name="Konstantinidis K.T."/>
            <person name="Angelidaki I."/>
        </authorList>
    </citation>
    <scope>NUCLEOTIDE SEQUENCE</scope>
    <source>
        <strain evidence="5">AS06rmzACSIP_7</strain>
    </source>
</reference>
<keyword evidence="3 5" id="KW-0238">DNA-binding</keyword>
<comment type="caution">
    <text evidence="5">The sequence shown here is derived from an EMBL/GenBank/DDBJ whole genome shotgun (WGS) entry which is preliminary data.</text>
</comment>
<evidence type="ECO:0000256" key="2">
    <source>
        <dbReference type="ARBA" id="ARBA00023067"/>
    </source>
</evidence>
<dbReference type="InterPro" id="IPR020816">
    <property type="entry name" value="Histone-like_DNA-bd_CS"/>
</dbReference>
<keyword evidence="2" id="KW-0226">DNA condensation</keyword>
<dbReference type="SUPFAM" id="SSF47729">
    <property type="entry name" value="IHF-like DNA-binding proteins"/>
    <property type="match status" value="1"/>
</dbReference>
<dbReference type="Proteomes" id="UP000777265">
    <property type="component" value="Unassembled WGS sequence"/>
</dbReference>
<evidence type="ECO:0000256" key="3">
    <source>
        <dbReference type="ARBA" id="ARBA00023125"/>
    </source>
</evidence>
<dbReference type="GO" id="GO:0030261">
    <property type="term" value="P:chromosome condensation"/>
    <property type="evidence" value="ECO:0007669"/>
    <property type="project" value="UniProtKB-KW"/>
</dbReference>
<dbReference type="PROSITE" id="PS00045">
    <property type="entry name" value="HISTONE_LIKE"/>
    <property type="match status" value="1"/>
</dbReference>
<name>A0A351U2F7_9BACT</name>
<protein>
    <submittedName>
        <fullName evidence="5">HU family DNA-binding protein</fullName>
    </submittedName>
</protein>
<dbReference type="EMBL" id="JAAYEE010000052">
    <property type="protein sequence ID" value="NLW34442.1"/>
    <property type="molecule type" value="Genomic_DNA"/>
</dbReference>
<accession>A0A351U2F7</accession>
<dbReference type="AlphaFoldDB" id="A0A351U2F7"/>
<reference evidence="5" key="2">
    <citation type="submission" date="2020-01" db="EMBL/GenBank/DDBJ databases">
        <authorList>
            <person name="Campanaro S."/>
        </authorList>
    </citation>
    <scope>NUCLEOTIDE SEQUENCE</scope>
    <source>
        <strain evidence="5">AS06rmzACSIP_7</strain>
    </source>
</reference>
<evidence type="ECO:0000313" key="6">
    <source>
        <dbReference type="Proteomes" id="UP000777265"/>
    </source>
</evidence>
<dbReference type="PRINTS" id="PR01727">
    <property type="entry name" value="DNABINDINGHU"/>
</dbReference>
<dbReference type="SMART" id="SM00411">
    <property type="entry name" value="BHL"/>
    <property type="match status" value="1"/>
</dbReference>
<dbReference type="InterPro" id="IPR000119">
    <property type="entry name" value="Hist_DNA-bd"/>
</dbReference>
<dbReference type="Gene3D" id="4.10.520.10">
    <property type="entry name" value="IHF-like DNA-binding proteins"/>
    <property type="match status" value="1"/>
</dbReference>
<evidence type="ECO:0000313" key="5">
    <source>
        <dbReference type="EMBL" id="NLW34442.1"/>
    </source>
</evidence>
<evidence type="ECO:0000256" key="1">
    <source>
        <dbReference type="ARBA" id="ARBA00010529"/>
    </source>
</evidence>
<sequence length="102" mass="11058">MTKADIVERIAKETKLTKSGAAQAFGVVIDSVKEALQKGEKVSFVGFGTFSVVERKARKGRNPRTGKEIKIAARKVPRFTAGKSLKETVNAPKAKAKARKSK</sequence>
<dbReference type="GO" id="GO:0005829">
    <property type="term" value="C:cytosol"/>
    <property type="evidence" value="ECO:0007669"/>
    <property type="project" value="TreeGrafter"/>
</dbReference>
<dbReference type="CDD" id="cd13831">
    <property type="entry name" value="HU"/>
    <property type="match status" value="1"/>
</dbReference>
<proteinExistence type="inferred from homology"/>
<comment type="similarity">
    <text evidence="1 4">Belongs to the bacterial histone-like protein family.</text>
</comment>
<dbReference type="GO" id="GO:0030527">
    <property type="term" value="F:structural constituent of chromatin"/>
    <property type="evidence" value="ECO:0007669"/>
    <property type="project" value="InterPro"/>
</dbReference>
<evidence type="ECO:0000256" key="4">
    <source>
        <dbReference type="RuleBase" id="RU003939"/>
    </source>
</evidence>
<dbReference type="Pfam" id="PF00216">
    <property type="entry name" value="Bac_DNA_binding"/>
    <property type="match status" value="1"/>
</dbReference>
<dbReference type="PANTHER" id="PTHR33175:SF3">
    <property type="entry name" value="DNA-BINDING PROTEIN HU-BETA"/>
    <property type="match status" value="1"/>
</dbReference>